<evidence type="ECO:0000313" key="2">
    <source>
        <dbReference type="Proteomes" id="UP001180825"/>
    </source>
</evidence>
<name>A0ABU2A9T9_9BURK</name>
<protein>
    <recommendedName>
        <fullName evidence="3">PAS fold-4 domain-containing protein</fullName>
    </recommendedName>
</protein>
<comment type="caution">
    <text evidence="1">The sequence shown here is derived from an EMBL/GenBank/DDBJ whole genome shotgun (WGS) entry which is preliminary data.</text>
</comment>
<gene>
    <name evidence="1" type="ORF">J2X21_002371</name>
</gene>
<reference evidence="1 2" key="1">
    <citation type="submission" date="2023-07" db="EMBL/GenBank/DDBJ databases">
        <title>Sorghum-associated microbial communities from plants grown in Nebraska, USA.</title>
        <authorList>
            <person name="Schachtman D."/>
        </authorList>
    </citation>
    <scope>NUCLEOTIDE SEQUENCE [LARGE SCALE GENOMIC DNA]</scope>
    <source>
        <strain evidence="1 2">BE316</strain>
    </source>
</reference>
<evidence type="ECO:0008006" key="3">
    <source>
        <dbReference type="Google" id="ProtNLM"/>
    </source>
</evidence>
<sequence>MNPSDLWWQSLADGPVLLALFDADGRLRLANAAFRAAWALAPQDTPTRGEMAEAARAAGVGPAEASGERRSATRAGYEQAWRDGRRYWWVEQPTADGGCTCTGVDVSALRGTRVPAGQLLGPQPGLELLQSLLSDSRAWPLCVATTAPGVDPQALLARIRGEDGCARLDDGRLLLMLPSTAPAQAAALVERLGGLTLTEAQWGESATELLLRA</sequence>
<evidence type="ECO:0000313" key="1">
    <source>
        <dbReference type="EMBL" id="MDR7333237.1"/>
    </source>
</evidence>
<organism evidence="1 2">
    <name type="scientific">Roseateles asaccharophilus</name>
    <dbReference type="NCBI Taxonomy" id="582607"/>
    <lineage>
        <taxon>Bacteria</taxon>
        <taxon>Pseudomonadati</taxon>
        <taxon>Pseudomonadota</taxon>
        <taxon>Betaproteobacteria</taxon>
        <taxon>Burkholderiales</taxon>
        <taxon>Sphaerotilaceae</taxon>
        <taxon>Roseateles</taxon>
    </lineage>
</organism>
<dbReference type="Proteomes" id="UP001180825">
    <property type="component" value="Unassembled WGS sequence"/>
</dbReference>
<keyword evidence="2" id="KW-1185">Reference proteome</keyword>
<proteinExistence type="predicted"/>
<accession>A0ABU2A9T9</accession>
<dbReference type="EMBL" id="JAVDXV010000004">
    <property type="protein sequence ID" value="MDR7333237.1"/>
    <property type="molecule type" value="Genomic_DNA"/>
</dbReference>
<dbReference type="RefSeq" id="WP_310328705.1">
    <property type="nucleotide sequence ID" value="NZ_JAVDXV010000004.1"/>
</dbReference>